<evidence type="ECO:0000256" key="1">
    <source>
        <dbReference type="ARBA" id="ARBA00009670"/>
    </source>
</evidence>
<dbReference type="SUPFAM" id="SSF56112">
    <property type="entry name" value="Protein kinase-like (PK-like)"/>
    <property type="match status" value="1"/>
</dbReference>
<feature type="domain" description="ABC1 atypical kinase-like" evidence="2">
    <location>
        <begin position="195"/>
        <end position="423"/>
    </location>
</feature>
<dbReference type="PANTHER" id="PTHR43173:SF28">
    <property type="entry name" value="AARF DOMAIN CONTAINING KINASE 5"/>
    <property type="match status" value="1"/>
</dbReference>
<evidence type="ECO:0000259" key="2">
    <source>
        <dbReference type="Pfam" id="PF03109"/>
    </source>
</evidence>
<proteinExistence type="inferred from homology"/>
<protein>
    <recommendedName>
        <fullName evidence="2">ABC1 atypical kinase-like domain-containing protein</fullName>
    </recommendedName>
</protein>
<comment type="similarity">
    <text evidence="1">Belongs to the protein kinase superfamily. ADCK protein kinase family.</text>
</comment>
<dbReference type="InterPro" id="IPR011009">
    <property type="entry name" value="Kinase-like_dom_sf"/>
</dbReference>
<dbReference type="CDD" id="cd13969">
    <property type="entry name" value="ADCK1-like"/>
    <property type="match status" value="1"/>
</dbReference>
<dbReference type="Pfam" id="PF03109">
    <property type="entry name" value="ABC1"/>
    <property type="match status" value="1"/>
</dbReference>
<dbReference type="InterPro" id="IPR004147">
    <property type="entry name" value="ABC1_dom"/>
</dbReference>
<accession>A0A8H7U9E8</accession>
<dbReference type="InterPro" id="IPR051130">
    <property type="entry name" value="Mito_struct-func_regulator"/>
</dbReference>
<dbReference type="OrthoDB" id="427480at2759"/>
<gene>
    <name evidence="3" type="ORF">INT43_009045</name>
</gene>
<dbReference type="Proteomes" id="UP000654370">
    <property type="component" value="Unassembled WGS sequence"/>
</dbReference>
<reference evidence="3" key="1">
    <citation type="submission" date="2020-12" db="EMBL/GenBank/DDBJ databases">
        <title>Metabolic potential, ecology and presence of endohyphal bacteria is reflected in genomic diversity of Mucoromycotina.</title>
        <authorList>
            <person name="Muszewska A."/>
            <person name="Okrasinska A."/>
            <person name="Steczkiewicz K."/>
            <person name="Drgas O."/>
            <person name="Orlowska M."/>
            <person name="Perlinska-Lenart U."/>
            <person name="Aleksandrzak-Piekarczyk T."/>
            <person name="Szatraj K."/>
            <person name="Zielenkiewicz U."/>
            <person name="Pilsyk S."/>
            <person name="Malc E."/>
            <person name="Mieczkowski P."/>
            <person name="Kruszewska J.S."/>
            <person name="Biernat P."/>
            <person name="Pawlowska J."/>
        </authorList>
    </citation>
    <scope>NUCLEOTIDE SEQUENCE</scope>
    <source>
        <strain evidence="3">WA0000067209</strain>
    </source>
</reference>
<evidence type="ECO:0000313" key="4">
    <source>
        <dbReference type="Proteomes" id="UP000654370"/>
    </source>
</evidence>
<sequence length="617" mass="70261">MLLPVVNSSRVRLKLLTLGVCRQAWANQSHQQPLLIRSLHYDLPAQAPKLGKRLKHRFERATKVVGKPLTPTQRKYRNIGMSALGIGTAGYALAVVFNADYPFSMAAIGAFRTTTTFATGCLCMADYKMLHARYYFSGYDSDEYMSARKVVHARTAQRLLSLCKLHGGIYIKAGQHIASLSFIIPTEFTDTLSVLQDRAPFHPYDEVERTFHEDFGMKISEAFSSFGEQPIAAASIAQVHRATIRGSGETVAVKVQHADVSRLFGVDMWTMESLTQLASDLFGNDFELSWIVGEFRKNVEKEFNFQNEARNAEGTMERFEHRKNVFHVPKVYWNLTRDRILTMEFIEGVKVNNVEALQKLGVDPKWVGRLVQEIFAEIEPGSNKAKLVLLDHGLYREIPNTYRLAYCQLWRALLSADANMLQQAVMALHVPRFADMISIIFTGRLITKSSSAAQAVPSSLSQDLTKEQRAAARDQLTQGYTVNDVFYFLENVPRELLLIFRVSHMVNAIHRQLGAWKGERFEIYANFATKGFWCETRLELASQPSERTGWRSRWYLFGGTPTFRRSFSYAREIIGMRIRVFIAETVLKFLEWWRGGLPDIDMVDKAVEDKLQTSPGF</sequence>
<dbReference type="InterPro" id="IPR045307">
    <property type="entry name" value="ADCK1_dom"/>
</dbReference>
<name>A0A8H7U9E8_MORIS</name>
<evidence type="ECO:0000313" key="3">
    <source>
        <dbReference type="EMBL" id="KAG2171384.1"/>
    </source>
</evidence>
<dbReference type="AlphaFoldDB" id="A0A8H7U9E8"/>
<comment type="caution">
    <text evidence="3">The sequence shown here is derived from an EMBL/GenBank/DDBJ whole genome shotgun (WGS) entry which is preliminary data.</text>
</comment>
<organism evidence="3 4">
    <name type="scientific">Mortierella isabellina</name>
    <name type="common">Filamentous fungus</name>
    <name type="synonym">Umbelopsis isabellina</name>
    <dbReference type="NCBI Taxonomy" id="91625"/>
    <lineage>
        <taxon>Eukaryota</taxon>
        <taxon>Fungi</taxon>
        <taxon>Fungi incertae sedis</taxon>
        <taxon>Mucoromycota</taxon>
        <taxon>Mucoromycotina</taxon>
        <taxon>Umbelopsidomycetes</taxon>
        <taxon>Umbelopsidales</taxon>
        <taxon>Umbelopsidaceae</taxon>
        <taxon>Umbelopsis</taxon>
    </lineage>
</organism>
<dbReference type="PANTHER" id="PTHR43173">
    <property type="entry name" value="ABC1 FAMILY PROTEIN"/>
    <property type="match status" value="1"/>
</dbReference>
<keyword evidence="4" id="KW-1185">Reference proteome</keyword>
<dbReference type="EMBL" id="JAEPQZ010000021">
    <property type="protein sequence ID" value="KAG2171384.1"/>
    <property type="molecule type" value="Genomic_DNA"/>
</dbReference>